<feature type="coiled-coil region" evidence="4">
    <location>
        <begin position="24"/>
        <end position="51"/>
    </location>
</feature>
<dbReference type="SUPFAM" id="SSF46894">
    <property type="entry name" value="C-terminal effector domain of the bipartite response regulators"/>
    <property type="match status" value="1"/>
</dbReference>
<comment type="caution">
    <text evidence="6">The sequence shown here is derived from an EMBL/GenBank/DDBJ whole genome shotgun (WGS) entry which is preliminary data.</text>
</comment>
<accession>A0ABW2CKB4</accession>
<dbReference type="PROSITE" id="PS00622">
    <property type="entry name" value="HTH_LUXR_1"/>
    <property type="match status" value="1"/>
</dbReference>
<name>A0ABW2CKB4_9ACTN</name>
<gene>
    <name evidence="6" type="ORF">ACFQKB_20905</name>
</gene>
<sequence length="142" mass="15371">MAAPAVGERAEPSPVCCPAHERSLARLDRAIEHAEQIMNEQRILLDTLRRSRAAVSGACEQDGENARPPPAAGATVLRRLTAKEQRILALIASGMTNRGIARSLHISERTVRNHAHAIFGKLDVGNRTEAALVGLREGLHHP</sequence>
<evidence type="ECO:0000256" key="2">
    <source>
        <dbReference type="ARBA" id="ARBA00023125"/>
    </source>
</evidence>
<dbReference type="SMART" id="SM00421">
    <property type="entry name" value="HTH_LUXR"/>
    <property type="match status" value="1"/>
</dbReference>
<dbReference type="PROSITE" id="PS50043">
    <property type="entry name" value="HTH_LUXR_2"/>
    <property type="match status" value="1"/>
</dbReference>
<dbReference type="PANTHER" id="PTHR44688">
    <property type="entry name" value="DNA-BINDING TRANSCRIPTIONAL ACTIVATOR DEVR_DOSR"/>
    <property type="match status" value="1"/>
</dbReference>
<dbReference type="CDD" id="cd06170">
    <property type="entry name" value="LuxR_C_like"/>
    <property type="match status" value="1"/>
</dbReference>
<dbReference type="RefSeq" id="WP_160822687.1">
    <property type="nucleotide sequence ID" value="NZ_JBHSXS010000012.1"/>
</dbReference>
<dbReference type="PANTHER" id="PTHR44688:SF16">
    <property type="entry name" value="DNA-BINDING TRANSCRIPTIONAL ACTIVATOR DEVR_DOSR"/>
    <property type="match status" value="1"/>
</dbReference>
<dbReference type="InterPro" id="IPR016032">
    <property type="entry name" value="Sig_transdc_resp-reg_C-effctor"/>
</dbReference>
<dbReference type="EMBL" id="JBHSXS010000012">
    <property type="protein sequence ID" value="MFC6882226.1"/>
    <property type="molecule type" value="Genomic_DNA"/>
</dbReference>
<dbReference type="InterPro" id="IPR036388">
    <property type="entry name" value="WH-like_DNA-bd_sf"/>
</dbReference>
<evidence type="ECO:0000313" key="7">
    <source>
        <dbReference type="Proteomes" id="UP001596380"/>
    </source>
</evidence>
<reference evidence="7" key="1">
    <citation type="journal article" date="2019" name="Int. J. Syst. Evol. Microbiol.">
        <title>The Global Catalogue of Microorganisms (GCM) 10K type strain sequencing project: providing services to taxonomists for standard genome sequencing and annotation.</title>
        <authorList>
            <consortium name="The Broad Institute Genomics Platform"/>
            <consortium name="The Broad Institute Genome Sequencing Center for Infectious Disease"/>
            <person name="Wu L."/>
            <person name="Ma J."/>
        </authorList>
    </citation>
    <scope>NUCLEOTIDE SEQUENCE [LARGE SCALE GENOMIC DNA]</scope>
    <source>
        <strain evidence="7">JCM 3369</strain>
    </source>
</reference>
<dbReference type="InterPro" id="IPR000792">
    <property type="entry name" value="Tscrpt_reg_LuxR_C"/>
</dbReference>
<dbReference type="PRINTS" id="PR00038">
    <property type="entry name" value="HTHLUXR"/>
</dbReference>
<evidence type="ECO:0000256" key="1">
    <source>
        <dbReference type="ARBA" id="ARBA00023015"/>
    </source>
</evidence>
<organism evidence="6 7">
    <name type="scientific">Actinomadura yumaensis</name>
    <dbReference type="NCBI Taxonomy" id="111807"/>
    <lineage>
        <taxon>Bacteria</taxon>
        <taxon>Bacillati</taxon>
        <taxon>Actinomycetota</taxon>
        <taxon>Actinomycetes</taxon>
        <taxon>Streptosporangiales</taxon>
        <taxon>Thermomonosporaceae</taxon>
        <taxon>Actinomadura</taxon>
    </lineage>
</organism>
<proteinExistence type="predicted"/>
<keyword evidence="3" id="KW-0804">Transcription</keyword>
<keyword evidence="7" id="KW-1185">Reference proteome</keyword>
<dbReference type="Pfam" id="PF00196">
    <property type="entry name" value="GerE"/>
    <property type="match status" value="1"/>
</dbReference>
<evidence type="ECO:0000256" key="3">
    <source>
        <dbReference type="ARBA" id="ARBA00023163"/>
    </source>
</evidence>
<dbReference type="Proteomes" id="UP001596380">
    <property type="component" value="Unassembled WGS sequence"/>
</dbReference>
<dbReference type="Gene3D" id="1.10.10.10">
    <property type="entry name" value="Winged helix-like DNA-binding domain superfamily/Winged helix DNA-binding domain"/>
    <property type="match status" value="1"/>
</dbReference>
<evidence type="ECO:0000256" key="4">
    <source>
        <dbReference type="SAM" id="Coils"/>
    </source>
</evidence>
<keyword evidence="2" id="KW-0238">DNA-binding</keyword>
<protein>
    <submittedName>
        <fullName evidence="6">Response regulator transcription factor</fullName>
    </submittedName>
</protein>
<feature type="domain" description="HTH luxR-type" evidence="5">
    <location>
        <begin position="73"/>
        <end position="138"/>
    </location>
</feature>
<keyword evidence="4" id="KW-0175">Coiled coil</keyword>
<evidence type="ECO:0000313" key="6">
    <source>
        <dbReference type="EMBL" id="MFC6882226.1"/>
    </source>
</evidence>
<keyword evidence="1" id="KW-0805">Transcription regulation</keyword>
<evidence type="ECO:0000259" key="5">
    <source>
        <dbReference type="PROSITE" id="PS50043"/>
    </source>
</evidence>